<protein>
    <recommendedName>
        <fullName evidence="3">Carboxylic ester hydrolase</fullName>
        <ecNumber evidence="3">3.1.1.-</ecNumber>
    </recommendedName>
</protein>
<dbReference type="PROSITE" id="PS00122">
    <property type="entry name" value="CARBOXYLESTERASE_B_1"/>
    <property type="match status" value="1"/>
</dbReference>
<feature type="chain" id="PRO_5021510205" description="Carboxylic ester hydrolase" evidence="3">
    <location>
        <begin position="19"/>
        <end position="528"/>
    </location>
</feature>
<dbReference type="GO" id="GO:0016787">
    <property type="term" value="F:hydrolase activity"/>
    <property type="evidence" value="ECO:0007669"/>
    <property type="project" value="UniProtKB-KW"/>
</dbReference>
<dbReference type="AlphaFoldDB" id="A0A4Y9ZAP7"/>
<feature type="domain" description="Carboxylesterase type B" evidence="4">
    <location>
        <begin position="38"/>
        <end position="497"/>
    </location>
</feature>
<dbReference type="EC" id="3.1.1.-" evidence="3"/>
<reference evidence="5 6" key="1">
    <citation type="submission" date="2019-02" db="EMBL/GenBank/DDBJ databases">
        <title>Genome sequencing of the rare red list fungi Dentipellis fragilis.</title>
        <authorList>
            <person name="Buettner E."/>
            <person name="Kellner H."/>
        </authorList>
    </citation>
    <scope>NUCLEOTIDE SEQUENCE [LARGE SCALE GENOMIC DNA]</scope>
    <source>
        <strain evidence="5 6">DSM 105465</strain>
    </source>
</reference>
<organism evidence="5 6">
    <name type="scientific">Dentipellis fragilis</name>
    <dbReference type="NCBI Taxonomy" id="205917"/>
    <lineage>
        <taxon>Eukaryota</taxon>
        <taxon>Fungi</taxon>
        <taxon>Dikarya</taxon>
        <taxon>Basidiomycota</taxon>
        <taxon>Agaricomycotina</taxon>
        <taxon>Agaricomycetes</taxon>
        <taxon>Russulales</taxon>
        <taxon>Hericiaceae</taxon>
        <taxon>Dentipellis</taxon>
    </lineage>
</organism>
<keyword evidence="6" id="KW-1185">Reference proteome</keyword>
<comment type="similarity">
    <text evidence="1 3">Belongs to the type-B carboxylesterase/lipase family.</text>
</comment>
<dbReference type="Pfam" id="PF00135">
    <property type="entry name" value="COesterase"/>
    <property type="match status" value="1"/>
</dbReference>
<gene>
    <name evidence="5" type="ORF">EVG20_g1158</name>
</gene>
<accession>A0A4Y9ZAP7</accession>
<dbReference type="InterPro" id="IPR029058">
    <property type="entry name" value="AB_hydrolase_fold"/>
</dbReference>
<dbReference type="InterPro" id="IPR050309">
    <property type="entry name" value="Type-B_Carboxylest/Lipase"/>
</dbReference>
<keyword evidence="3" id="KW-0732">Signal</keyword>
<evidence type="ECO:0000313" key="5">
    <source>
        <dbReference type="EMBL" id="TFY71855.1"/>
    </source>
</evidence>
<keyword evidence="2 3" id="KW-0378">Hydrolase</keyword>
<dbReference type="InterPro" id="IPR002018">
    <property type="entry name" value="CarbesteraseB"/>
</dbReference>
<dbReference type="Proteomes" id="UP000298327">
    <property type="component" value="Unassembled WGS sequence"/>
</dbReference>
<comment type="caution">
    <text evidence="5">The sequence shown here is derived from an EMBL/GenBank/DDBJ whole genome shotgun (WGS) entry which is preliminary data.</text>
</comment>
<dbReference type="SUPFAM" id="SSF53474">
    <property type="entry name" value="alpha/beta-Hydrolases"/>
    <property type="match status" value="1"/>
</dbReference>
<evidence type="ECO:0000256" key="1">
    <source>
        <dbReference type="ARBA" id="ARBA00005964"/>
    </source>
</evidence>
<dbReference type="InterPro" id="IPR019826">
    <property type="entry name" value="Carboxylesterase_B_AS"/>
</dbReference>
<dbReference type="EMBL" id="SEOQ01000034">
    <property type="protein sequence ID" value="TFY71855.1"/>
    <property type="molecule type" value="Genomic_DNA"/>
</dbReference>
<feature type="signal peptide" evidence="3">
    <location>
        <begin position="1"/>
        <end position="18"/>
    </location>
</feature>
<sequence>MRLLHLLALLALSSGARTTAVFRTIDLGYATYQSNVHLAEGVTSFLGIRYAAPPIGRLRFATPQTPSRVHEVQNATKSALQCYQVGINGTEGASLSSPFRSRSVEKRDTDGVSDEDCLFLDVHVPDTPRQRSPLPVIVYIHGGGYDAGSASIYPVQDFVKQSNYSVISVNIQYRLGVFGFLGGRTVKEKGALNAGLLDQQLALQWVQKFISKFGGDPTKVSIWGESAGAGSVLLHTVAHGGNTKPPLFHAALANSPFLPFAYRYNDPITEALYSKVVAHANCTQTADPLNCLRKVDATALVAAEAAVDSSNFLGLFSFVPVVDGEFLIERPTVTLKRGRLNAKAALISTNTHEGILFAPPQAVANITLKQYITGLFPRLDKNQVEKAVRLYQQGNLSTVPDQAAAVIGDSIFICPAYYALEAFGDRGWKAEFAIAPALHGDDVSYQFSNFVIPPIFNNTDFSTGWQQAFIDMARTLDSNAKSEDTIVPKWPSWSPSRAEMLFNRTDGPQPKPAVHAISTDKLRAIRCE</sequence>
<dbReference type="Gene3D" id="3.40.50.1820">
    <property type="entry name" value="alpha/beta hydrolase"/>
    <property type="match status" value="1"/>
</dbReference>
<dbReference type="STRING" id="205917.A0A4Y9ZAP7"/>
<name>A0A4Y9ZAP7_9AGAM</name>
<proteinExistence type="inferred from homology"/>
<evidence type="ECO:0000313" key="6">
    <source>
        <dbReference type="Proteomes" id="UP000298327"/>
    </source>
</evidence>
<dbReference type="PANTHER" id="PTHR11559">
    <property type="entry name" value="CARBOXYLESTERASE"/>
    <property type="match status" value="1"/>
</dbReference>
<evidence type="ECO:0000256" key="2">
    <source>
        <dbReference type="ARBA" id="ARBA00022801"/>
    </source>
</evidence>
<evidence type="ECO:0000256" key="3">
    <source>
        <dbReference type="RuleBase" id="RU361235"/>
    </source>
</evidence>
<evidence type="ECO:0000259" key="4">
    <source>
        <dbReference type="Pfam" id="PF00135"/>
    </source>
</evidence>
<dbReference type="OrthoDB" id="408631at2759"/>